<dbReference type="GO" id="GO:0080188">
    <property type="term" value="P:gene silencing by siRNA-directed DNA methylation"/>
    <property type="evidence" value="ECO:0007669"/>
    <property type="project" value="EnsemblPlants"/>
</dbReference>
<dbReference type="GO" id="GO:0071011">
    <property type="term" value="C:precatalytic spliceosome"/>
    <property type="evidence" value="ECO:0007669"/>
    <property type="project" value="TreeGrafter"/>
</dbReference>
<reference evidence="8 9" key="1">
    <citation type="journal article" date="2016" name="Sci. Rep.">
        <title>The genome sequence of the outbreeding globe artichoke constructed de novo incorporating a phase-aware low-pass sequencing strategy of F1 progeny.</title>
        <authorList>
            <person name="Scaglione D."/>
            <person name="Reyes-Chin-Wo S."/>
            <person name="Acquadro A."/>
            <person name="Froenicke L."/>
            <person name="Portis E."/>
            <person name="Beitel C."/>
            <person name="Tirone M."/>
            <person name="Mauro R."/>
            <person name="Lo Monaco A."/>
            <person name="Mauromicale G."/>
            <person name="Faccioli P."/>
            <person name="Cattivelli L."/>
            <person name="Rieseberg L."/>
            <person name="Michelmore R."/>
            <person name="Lanteri S."/>
        </authorList>
    </citation>
    <scope>NUCLEOTIDE SEQUENCE [LARGE SCALE GENOMIC DNA]</scope>
    <source>
        <strain evidence="8">2C</strain>
    </source>
</reference>
<dbReference type="PROSITE" id="PS50171">
    <property type="entry name" value="ZF_MATRIN"/>
    <property type="match status" value="1"/>
</dbReference>
<dbReference type="Gene3D" id="3.30.160.60">
    <property type="entry name" value="Classic Zinc Finger"/>
    <property type="match status" value="1"/>
</dbReference>
<evidence type="ECO:0000313" key="9">
    <source>
        <dbReference type="Proteomes" id="UP000243975"/>
    </source>
</evidence>
<evidence type="ECO:0000256" key="2">
    <source>
        <dbReference type="ARBA" id="ARBA00022723"/>
    </source>
</evidence>
<sequence>MIFASQSWTSQTVSSKALTYWVSQGKKWCDLCKIFISNNPSSIKNHELGQRHKDNVTKRLANMREEKVAKDKEKKETARVLTQIEEKASRSYQKDISTFQRGRDSNDNSLGAQTSSEAIGSGSTTSGEWEHDASSGYQYNRSNGCYYDPNSGFYYTDALGKWVPKEEALAAAAKLSSGPIQKKPSFTTMSSTLKSHTDSKTQTRPVNPTRSVNRPSSLAINKRKRPDAKSKVVSEEEAAALKAREAARKRVEEREKSSLGENETEIRGPMEMRGFANNVRVDPTPDILKIRDSQNRYVLLVHILFLFILST</sequence>
<dbReference type="EMBL" id="LEKV01004788">
    <property type="protein sequence ID" value="KVH93261.1"/>
    <property type="molecule type" value="Genomic_DNA"/>
</dbReference>
<accession>A0A103XLZ6</accession>
<feature type="compositionally biased region" description="Polar residues" evidence="6">
    <location>
        <begin position="202"/>
        <end position="219"/>
    </location>
</feature>
<dbReference type="GO" id="GO:0009845">
    <property type="term" value="P:seed germination"/>
    <property type="evidence" value="ECO:0007669"/>
    <property type="project" value="EnsemblPlants"/>
</dbReference>
<dbReference type="GO" id="GO:0003690">
    <property type="term" value="F:double-stranded DNA binding"/>
    <property type="evidence" value="ECO:0007669"/>
    <property type="project" value="EnsemblPlants"/>
</dbReference>
<dbReference type="OMA" id="WCDYCKI"/>
<keyword evidence="2" id="KW-0479">Metal-binding</keyword>
<feature type="compositionally biased region" description="Polar residues" evidence="6">
    <location>
        <begin position="184"/>
        <end position="194"/>
    </location>
</feature>
<dbReference type="Pfam" id="PF06220">
    <property type="entry name" value="zf-U1"/>
    <property type="match status" value="1"/>
</dbReference>
<keyword evidence="5" id="KW-0539">Nucleus</keyword>
<name>A0A103XLZ6_CYNCS</name>
<dbReference type="GO" id="GO:0008270">
    <property type="term" value="F:zinc ion binding"/>
    <property type="evidence" value="ECO:0007669"/>
    <property type="project" value="UniProtKB-KW"/>
</dbReference>
<dbReference type="SUPFAM" id="SSF57667">
    <property type="entry name" value="beta-beta-alpha zinc fingers"/>
    <property type="match status" value="1"/>
</dbReference>
<evidence type="ECO:0000256" key="6">
    <source>
        <dbReference type="SAM" id="MobiDB-lite"/>
    </source>
</evidence>
<dbReference type="GO" id="GO:0003725">
    <property type="term" value="F:double-stranded RNA binding"/>
    <property type="evidence" value="ECO:0007669"/>
    <property type="project" value="EnsemblPlants"/>
</dbReference>
<dbReference type="InterPro" id="IPR041591">
    <property type="entry name" value="OCRE"/>
</dbReference>
<dbReference type="GO" id="GO:0015030">
    <property type="term" value="C:Cajal body"/>
    <property type="evidence" value="ECO:0007669"/>
    <property type="project" value="EnsemblPlants"/>
</dbReference>
<dbReference type="InterPro" id="IPR000690">
    <property type="entry name" value="Matrin/U1-C_Znf_C2H2"/>
</dbReference>
<feature type="region of interest" description="Disordered" evidence="6">
    <location>
        <begin position="92"/>
        <end position="132"/>
    </location>
</feature>
<evidence type="ECO:0000256" key="4">
    <source>
        <dbReference type="ARBA" id="ARBA00022833"/>
    </source>
</evidence>
<keyword evidence="9" id="KW-1185">Reference proteome</keyword>
<evidence type="ECO:0000256" key="3">
    <source>
        <dbReference type="ARBA" id="ARBA00022771"/>
    </source>
</evidence>
<dbReference type="Proteomes" id="UP000243975">
    <property type="component" value="Unassembled WGS sequence"/>
</dbReference>
<dbReference type="AlphaFoldDB" id="A0A103XLZ6"/>
<keyword evidence="3" id="KW-0863">Zinc-finger</keyword>
<organism evidence="8 9">
    <name type="scientific">Cynara cardunculus var. scolymus</name>
    <name type="common">Globe artichoke</name>
    <name type="synonym">Cynara scolymus</name>
    <dbReference type="NCBI Taxonomy" id="59895"/>
    <lineage>
        <taxon>Eukaryota</taxon>
        <taxon>Viridiplantae</taxon>
        <taxon>Streptophyta</taxon>
        <taxon>Embryophyta</taxon>
        <taxon>Tracheophyta</taxon>
        <taxon>Spermatophyta</taxon>
        <taxon>Magnoliopsida</taxon>
        <taxon>eudicotyledons</taxon>
        <taxon>Gunneridae</taxon>
        <taxon>Pentapetalae</taxon>
        <taxon>asterids</taxon>
        <taxon>campanulids</taxon>
        <taxon>Asterales</taxon>
        <taxon>Asteraceae</taxon>
        <taxon>Carduoideae</taxon>
        <taxon>Cardueae</taxon>
        <taxon>Carduinae</taxon>
        <taxon>Cynara</taxon>
    </lineage>
</organism>
<feature type="domain" description="Matrin-type" evidence="7">
    <location>
        <begin position="27"/>
        <end position="58"/>
    </location>
</feature>
<comment type="caution">
    <text evidence="8">The sequence shown here is derived from an EMBL/GenBank/DDBJ whole genome shotgun (WGS) entry which is preliminary data.</text>
</comment>
<evidence type="ECO:0000313" key="8">
    <source>
        <dbReference type="EMBL" id="KVH93261.1"/>
    </source>
</evidence>
<dbReference type="PANTHER" id="PTHR13173">
    <property type="entry name" value="WW DOMAIN BINDING PROTEIN 4"/>
    <property type="match status" value="1"/>
</dbReference>
<dbReference type="InterPro" id="IPR013085">
    <property type="entry name" value="U1-CZ_Znf_C2H2"/>
</dbReference>
<evidence type="ECO:0000256" key="1">
    <source>
        <dbReference type="ARBA" id="ARBA00004123"/>
    </source>
</evidence>
<feature type="region of interest" description="Disordered" evidence="6">
    <location>
        <begin position="174"/>
        <end position="235"/>
    </location>
</feature>
<evidence type="ECO:0000256" key="5">
    <source>
        <dbReference type="ARBA" id="ARBA00023242"/>
    </source>
</evidence>
<dbReference type="Gramene" id="KVH93261">
    <property type="protein sequence ID" value="KVH93261"/>
    <property type="gene ID" value="Ccrd_004696"/>
</dbReference>
<gene>
    <name evidence="8" type="ORF">Ccrd_004696</name>
</gene>
<dbReference type="InterPro" id="IPR003604">
    <property type="entry name" value="Matrin/U1-like-C_Znf_C2H2"/>
</dbReference>
<protein>
    <recommendedName>
        <fullName evidence="7">Matrin-type domain-containing protein</fullName>
    </recommendedName>
</protein>
<dbReference type="GO" id="GO:0000398">
    <property type="term" value="P:mRNA splicing, via spliceosome"/>
    <property type="evidence" value="ECO:0007669"/>
    <property type="project" value="InterPro"/>
</dbReference>
<dbReference type="SMART" id="SM00451">
    <property type="entry name" value="ZnF_U1"/>
    <property type="match status" value="1"/>
</dbReference>
<comment type="subcellular location">
    <subcellularLocation>
        <location evidence="1">Nucleus</location>
    </subcellularLocation>
</comment>
<evidence type="ECO:0000259" key="7">
    <source>
        <dbReference type="PROSITE" id="PS50171"/>
    </source>
</evidence>
<dbReference type="InterPro" id="IPR040023">
    <property type="entry name" value="WBP4"/>
</dbReference>
<keyword evidence="4" id="KW-0862">Zinc</keyword>
<proteinExistence type="predicted"/>
<dbReference type="Pfam" id="PF17780">
    <property type="entry name" value="OCRE"/>
    <property type="match status" value="1"/>
</dbReference>
<dbReference type="STRING" id="59895.A0A103XLZ6"/>
<feature type="compositionally biased region" description="Polar residues" evidence="6">
    <location>
        <begin position="107"/>
        <end position="127"/>
    </location>
</feature>
<dbReference type="InterPro" id="IPR036236">
    <property type="entry name" value="Znf_C2H2_sf"/>
</dbReference>
<dbReference type="PANTHER" id="PTHR13173:SF10">
    <property type="entry name" value="WW DOMAIN-BINDING PROTEIN 4"/>
    <property type="match status" value="1"/>
</dbReference>